<dbReference type="Proteomes" id="UP001501459">
    <property type="component" value="Unassembled WGS sequence"/>
</dbReference>
<protein>
    <submittedName>
        <fullName evidence="3">Phosphatase PAP2 family protein</fullName>
    </submittedName>
</protein>
<keyword evidence="1" id="KW-0472">Membrane</keyword>
<dbReference type="PANTHER" id="PTHR14969">
    <property type="entry name" value="SPHINGOSINE-1-PHOSPHATE PHOSPHOHYDROLASE"/>
    <property type="match status" value="1"/>
</dbReference>
<evidence type="ECO:0000259" key="2">
    <source>
        <dbReference type="SMART" id="SM00014"/>
    </source>
</evidence>
<feature type="domain" description="Phosphatidic acid phosphatase type 2/haloperoxidase" evidence="2">
    <location>
        <begin position="86"/>
        <end position="200"/>
    </location>
</feature>
<feature type="transmembrane region" description="Helical" evidence="1">
    <location>
        <begin position="125"/>
        <end position="145"/>
    </location>
</feature>
<dbReference type="InterPro" id="IPR000326">
    <property type="entry name" value="PAP2/HPO"/>
</dbReference>
<comment type="caution">
    <text evidence="3">The sequence shown here is derived from an EMBL/GenBank/DDBJ whole genome shotgun (WGS) entry which is preliminary data.</text>
</comment>
<dbReference type="RefSeq" id="WP_343752037.1">
    <property type="nucleotide sequence ID" value="NZ_BAAADM010000035.1"/>
</dbReference>
<dbReference type="Pfam" id="PF01569">
    <property type="entry name" value="PAP2"/>
    <property type="match status" value="1"/>
</dbReference>
<keyword evidence="1" id="KW-0812">Transmembrane</keyword>
<keyword evidence="1" id="KW-1133">Transmembrane helix</keyword>
<dbReference type="SMART" id="SM00014">
    <property type="entry name" value="acidPPc"/>
    <property type="match status" value="1"/>
</dbReference>
<feature type="transmembrane region" description="Helical" evidence="1">
    <location>
        <begin position="61"/>
        <end position="79"/>
    </location>
</feature>
<dbReference type="CDD" id="cd03392">
    <property type="entry name" value="PAP2_like_2"/>
    <property type="match status" value="1"/>
</dbReference>
<dbReference type="EMBL" id="BAAADM010000035">
    <property type="protein sequence ID" value="GAA0438247.1"/>
    <property type="molecule type" value="Genomic_DNA"/>
</dbReference>
<organism evidence="3 4">
    <name type="scientific">Lentibacillus halophilus</name>
    <dbReference type="NCBI Taxonomy" id="295065"/>
    <lineage>
        <taxon>Bacteria</taxon>
        <taxon>Bacillati</taxon>
        <taxon>Bacillota</taxon>
        <taxon>Bacilli</taxon>
        <taxon>Bacillales</taxon>
        <taxon>Bacillaceae</taxon>
        <taxon>Lentibacillus</taxon>
    </lineage>
</organism>
<keyword evidence="4" id="KW-1185">Reference proteome</keyword>
<accession>A0ABN0Z839</accession>
<feature type="transmembrane region" description="Helical" evidence="1">
    <location>
        <begin position="86"/>
        <end position="105"/>
    </location>
</feature>
<dbReference type="Gene3D" id="1.20.144.10">
    <property type="entry name" value="Phosphatidic acid phosphatase type 2/haloperoxidase"/>
    <property type="match status" value="2"/>
</dbReference>
<name>A0ABN0Z839_9BACI</name>
<feature type="transmembrane region" description="Helical" evidence="1">
    <location>
        <begin position="6"/>
        <end position="25"/>
    </location>
</feature>
<sequence length="214" mass="24399">MFNKLNGVTIMLLCIILMTSGFWIVRISLGQPLYLDQLTRVYVNGLAGSAVYIFFRWVTELGSGTFLTPFVVVMSVVLWRQFRDWLPIIFFSMGTLTANGWNVLIKQLVERERPSIFVAANAEGYSFPSGHAMIPMVCYGFLAYLLARKLRSDKKAIAIRSGFALLIFLIGISRYVINVHYLTDVLAGFIFGFVYLMVLIYVYEWLGKKNMNVN</sequence>
<evidence type="ECO:0000313" key="3">
    <source>
        <dbReference type="EMBL" id="GAA0438247.1"/>
    </source>
</evidence>
<feature type="transmembrane region" description="Helical" evidence="1">
    <location>
        <begin position="183"/>
        <end position="203"/>
    </location>
</feature>
<feature type="transmembrane region" description="Helical" evidence="1">
    <location>
        <begin position="157"/>
        <end position="177"/>
    </location>
</feature>
<dbReference type="SUPFAM" id="SSF48317">
    <property type="entry name" value="Acid phosphatase/Vanadium-dependent haloperoxidase"/>
    <property type="match status" value="1"/>
</dbReference>
<reference evidence="3 4" key="1">
    <citation type="journal article" date="2019" name="Int. J. Syst. Evol. Microbiol.">
        <title>The Global Catalogue of Microorganisms (GCM) 10K type strain sequencing project: providing services to taxonomists for standard genome sequencing and annotation.</title>
        <authorList>
            <consortium name="The Broad Institute Genomics Platform"/>
            <consortium name="The Broad Institute Genome Sequencing Center for Infectious Disease"/>
            <person name="Wu L."/>
            <person name="Ma J."/>
        </authorList>
    </citation>
    <scope>NUCLEOTIDE SEQUENCE [LARGE SCALE GENOMIC DNA]</scope>
    <source>
        <strain evidence="3 4">JCM 12149</strain>
    </source>
</reference>
<evidence type="ECO:0000256" key="1">
    <source>
        <dbReference type="SAM" id="Phobius"/>
    </source>
</evidence>
<evidence type="ECO:0000313" key="4">
    <source>
        <dbReference type="Proteomes" id="UP001501459"/>
    </source>
</evidence>
<dbReference type="InterPro" id="IPR036938">
    <property type="entry name" value="PAP2/HPO_sf"/>
</dbReference>
<proteinExistence type="predicted"/>
<gene>
    <name evidence="3" type="ORF">GCM10008983_13960</name>
</gene>
<dbReference type="PANTHER" id="PTHR14969:SF13">
    <property type="entry name" value="AT30094P"/>
    <property type="match status" value="1"/>
</dbReference>